<name>A0A7J5TYP2_9BACT</name>
<proteinExistence type="predicted"/>
<accession>A0A7J5TYP2</accession>
<feature type="transmembrane region" description="Helical" evidence="1">
    <location>
        <begin position="170"/>
        <end position="187"/>
    </location>
</feature>
<feature type="transmembrane region" description="Helical" evidence="1">
    <location>
        <begin position="50"/>
        <end position="70"/>
    </location>
</feature>
<reference evidence="2 3" key="1">
    <citation type="submission" date="2019-10" db="EMBL/GenBank/DDBJ databases">
        <title>Rudanella paleaurantiibacter sp. nov., isolated from sludge.</title>
        <authorList>
            <person name="Xu S.Q."/>
        </authorList>
    </citation>
    <scope>NUCLEOTIDE SEQUENCE [LARGE SCALE GENOMIC DNA]</scope>
    <source>
        <strain evidence="2 3">HX-22-17</strain>
    </source>
</reference>
<evidence type="ECO:0000313" key="3">
    <source>
        <dbReference type="Proteomes" id="UP000488299"/>
    </source>
</evidence>
<feature type="transmembrane region" description="Helical" evidence="1">
    <location>
        <begin position="130"/>
        <end position="149"/>
    </location>
</feature>
<dbReference type="Proteomes" id="UP000488299">
    <property type="component" value="Unassembled WGS sequence"/>
</dbReference>
<keyword evidence="1" id="KW-0812">Transmembrane</keyword>
<comment type="caution">
    <text evidence="2">The sequence shown here is derived from an EMBL/GenBank/DDBJ whole genome shotgun (WGS) entry which is preliminary data.</text>
</comment>
<keyword evidence="3" id="KW-1185">Reference proteome</keyword>
<dbReference type="SUPFAM" id="SSF81343">
    <property type="entry name" value="Fumarate reductase respiratory complex transmembrane subunits"/>
    <property type="match status" value="1"/>
</dbReference>
<sequence>MNTRTLHYFSGVLIILFVGFHLINHTYSLAGAAAHIGLMNTLRLVYRHPVAEAVLLGAVALQVVSGLLLVSRFRRQVETGFDKLQLWTGLYLAFFLLIHLSAVLVGRHILNLDTNFYFGVAGLNSFPVNLFFVPYYGLAIAAFVGHIAAIHSRKMKHSVLGLTPHEQASILLALGVLLTISILYGLTNGFHGVRIPDAYKVLTKLPL</sequence>
<dbReference type="EMBL" id="WELI01000005">
    <property type="protein sequence ID" value="KAB7730269.1"/>
    <property type="molecule type" value="Genomic_DNA"/>
</dbReference>
<evidence type="ECO:0000313" key="2">
    <source>
        <dbReference type="EMBL" id="KAB7730269.1"/>
    </source>
</evidence>
<evidence type="ECO:0000256" key="1">
    <source>
        <dbReference type="SAM" id="Phobius"/>
    </source>
</evidence>
<dbReference type="GO" id="GO:0016020">
    <property type="term" value="C:membrane"/>
    <property type="evidence" value="ECO:0007669"/>
    <property type="project" value="InterPro"/>
</dbReference>
<keyword evidence="1" id="KW-1133">Transmembrane helix</keyword>
<keyword evidence="1" id="KW-0472">Membrane</keyword>
<gene>
    <name evidence="2" type="ORF">F5984_13955</name>
</gene>
<organism evidence="2 3">
    <name type="scientific">Rudanella paleaurantiibacter</name>
    <dbReference type="NCBI Taxonomy" id="2614655"/>
    <lineage>
        <taxon>Bacteria</taxon>
        <taxon>Pseudomonadati</taxon>
        <taxon>Bacteroidota</taxon>
        <taxon>Cytophagia</taxon>
        <taxon>Cytophagales</taxon>
        <taxon>Cytophagaceae</taxon>
        <taxon>Rudanella</taxon>
    </lineage>
</organism>
<feature type="transmembrane region" description="Helical" evidence="1">
    <location>
        <begin position="12"/>
        <end position="38"/>
    </location>
</feature>
<protein>
    <submittedName>
        <fullName evidence="2">Uncharacterized protein</fullName>
    </submittedName>
</protein>
<dbReference type="InterPro" id="IPR034804">
    <property type="entry name" value="SQR/QFR_C/D"/>
</dbReference>
<feature type="transmembrane region" description="Helical" evidence="1">
    <location>
        <begin position="90"/>
        <end position="110"/>
    </location>
</feature>
<dbReference type="AlphaFoldDB" id="A0A7J5TYP2"/>